<evidence type="ECO:0000313" key="1">
    <source>
        <dbReference type="EMBL" id="MXU87436.1"/>
    </source>
</evidence>
<reference evidence="1" key="1">
    <citation type="submission" date="2019-12" db="EMBL/GenBank/DDBJ databases">
        <title>An insight into the sialome of adult female Ixodes ricinus ticks feeding for 6 days.</title>
        <authorList>
            <person name="Perner J."/>
            <person name="Ribeiro J.M.C."/>
        </authorList>
    </citation>
    <scope>NUCLEOTIDE SEQUENCE</scope>
    <source>
        <strain evidence="1">Semi-engorged</strain>
        <tissue evidence="1">Salivary glands</tissue>
    </source>
</reference>
<dbReference type="AlphaFoldDB" id="A0A6B0UFP9"/>
<proteinExistence type="predicted"/>
<protein>
    <submittedName>
        <fullName evidence="1">Putative secreted protein</fullName>
    </submittedName>
</protein>
<dbReference type="EMBL" id="GIFC01005353">
    <property type="protein sequence ID" value="MXU87436.1"/>
    <property type="molecule type" value="Transcribed_RNA"/>
</dbReference>
<accession>A0A6B0UFP9</accession>
<sequence length="96" mass="10668">MCCCGGPKGHFTHHLLGKLLQVSLAAYYFMCLCCCNARQSLLPPGVPRQVCIPTDTLNLFRRLAYAAIVDSPLMTSQAFQKCLFLLNGPSRFKLDE</sequence>
<name>A0A6B0UFP9_IXORI</name>
<organism evidence="1">
    <name type="scientific">Ixodes ricinus</name>
    <name type="common">Common tick</name>
    <name type="synonym">Acarus ricinus</name>
    <dbReference type="NCBI Taxonomy" id="34613"/>
    <lineage>
        <taxon>Eukaryota</taxon>
        <taxon>Metazoa</taxon>
        <taxon>Ecdysozoa</taxon>
        <taxon>Arthropoda</taxon>
        <taxon>Chelicerata</taxon>
        <taxon>Arachnida</taxon>
        <taxon>Acari</taxon>
        <taxon>Parasitiformes</taxon>
        <taxon>Ixodida</taxon>
        <taxon>Ixodoidea</taxon>
        <taxon>Ixodidae</taxon>
        <taxon>Ixodinae</taxon>
        <taxon>Ixodes</taxon>
    </lineage>
</organism>